<feature type="region of interest" description="Disordered" evidence="2">
    <location>
        <begin position="302"/>
        <end position="336"/>
    </location>
</feature>
<dbReference type="GO" id="GO:0031932">
    <property type="term" value="C:TORC2 complex"/>
    <property type="evidence" value="ECO:0007669"/>
    <property type="project" value="InterPro"/>
</dbReference>
<dbReference type="GeneID" id="91092357"/>
<dbReference type="RefSeq" id="XP_066073569.1">
    <property type="nucleotide sequence ID" value="XM_066217472.1"/>
</dbReference>
<dbReference type="PANTHER" id="PTHR13335:SF1">
    <property type="entry name" value="TARGET OF RAPAMYCIN COMPLEX 2 SUBUNIT MAPKAP1"/>
    <property type="match status" value="1"/>
</dbReference>
<dbReference type="Gene3D" id="2.30.29.30">
    <property type="entry name" value="Pleckstrin-homology domain (PH domain)/Phosphotyrosine-binding domain (PTB)"/>
    <property type="match status" value="1"/>
</dbReference>
<evidence type="ECO:0000313" key="6">
    <source>
        <dbReference type="Proteomes" id="UP001355207"/>
    </source>
</evidence>
<evidence type="ECO:0000313" key="5">
    <source>
        <dbReference type="EMBL" id="WWC86806.1"/>
    </source>
</evidence>
<dbReference type="AlphaFoldDB" id="A0AAX4JN06"/>
<sequence length="845" mass="91052">MAMISDIDYILQAVRLSSLRTTDDPLTPRIISLDPSFALNPYINASGLSDIDRWPEIRRALDSPPPEPSILSSAENGLPKRNGRGGVGGGLNYTQTIMGGKSGGLGMRVSGRQGENNRRNNQQNQVTRNNQRANSTSLVNDIPLSPNAEKTPLIGGGGTIKTPIMDNGFFSPSGRPRADSAPAPNHLGLPSGGGGITSNSTLNPSSMLNTGRGLGVTQNVGVLEQALSTSEASNEELQNIAGGGPTTIHISPGMIGAGTMENEHSSMGEVRGGGGSQLAVTGLTTGEVDRMVGALVDEGSDVDEDEAAEGEGIGRTQAQRDVNARTTDSRRVSTDTMEGEKLDFTPVPIIPRHNSSASQPIKSSTLTALLNKHIPHLVSTSSTSTNDPMPIEEGSPPNPFASLYARVAAPPSAPSLSLEMYFPHSKKPADPIVSKVRKDATVEEVTGFGLYKYWEDGRLPLLSEEDDEVKWSAIGWGLRIVEDDGEVDEDFPPLDRDSQISKFSYGQFAIVEATEEQIRQNAAKAPTIQRRPSRVLAAPTPRPSRPPTQPPSRGNTLTVPSNMQTTSTSSSFSSNEQTPLGSIAGAGLSSAAMKGSVGLSSTSSEIVRLKIRVTASADVHFTTTINVPSDMYIADLTEVLCKKKRLQMPATDWVLCLADLTLAIPLDRTVASLEGRTDLALVKRQWATEHGLRIDDRRGGDPSASIFKRQSEPAPMQRYGPGLADFTQTYKKYTVQRKIAIGRHERVLAIDGDYIHIMPSESRAFFDSMKTTSFHITLVASCKLTGRAGGFKINVWREGTQKRYEFEAENQRQATDIVSTIRQLMKSYSSDRNSILPPPRPSSRR</sequence>
<dbReference type="InterPro" id="IPR031567">
    <property type="entry name" value="CRIM_dom"/>
</dbReference>
<dbReference type="PANTHER" id="PTHR13335">
    <property type="entry name" value="TARGET OF RAPAMYCIN COMPLEX 2 SUBUNIT MAPKAP1"/>
    <property type="match status" value="1"/>
</dbReference>
<feature type="region of interest" description="Disordered" evidence="2">
    <location>
        <begin position="520"/>
        <end position="578"/>
    </location>
</feature>
<dbReference type="EMBL" id="CP144099">
    <property type="protein sequence ID" value="WWC86806.1"/>
    <property type="molecule type" value="Genomic_DNA"/>
</dbReference>
<dbReference type="InterPro" id="IPR011993">
    <property type="entry name" value="PH-like_dom_sf"/>
</dbReference>
<feature type="domain" description="SIN1-type PH" evidence="4">
    <location>
        <begin position="729"/>
        <end position="826"/>
    </location>
</feature>
<gene>
    <name evidence="5" type="ORF">L201_001685</name>
</gene>
<dbReference type="GO" id="GO:0038203">
    <property type="term" value="P:TORC2 signaling"/>
    <property type="evidence" value="ECO:0007669"/>
    <property type="project" value="TreeGrafter"/>
</dbReference>
<reference evidence="5 6" key="1">
    <citation type="submission" date="2024-01" db="EMBL/GenBank/DDBJ databases">
        <title>Comparative genomics of Cryptococcus and Kwoniella reveals pathogenesis evolution and contrasting modes of karyotype evolution via chromosome fusion or intercentromeric recombination.</title>
        <authorList>
            <person name="Coelho M.A."/>
            <person name="David-Palma M."/>
            <person name="Shea T."/>
            <person name="Bowers K."/>
            <person name="McGinley-Smith S."/>
            <person name="Mohammad A.W."/>
            <person name="Gnirke A."/>
            <person name="Yurkov A.M."/>
            <person name="Nowrousian M."/>
            <person name="Sun S."/>
            <person name="Cuomo C.A."/>
            <person name="Heitman J."/>
        </authorList>
    </citation>
    <scope>NUCLEOTIDE SEQUENCE [LARGE SCALE GENOMIC DNA]</scope>
    <source>
        <strain evidence="5 6">CBS 6074</strain>
    </source>
</reference>
<dbReference type="Proteomes" id="UP001355207">
    <property type="component" value="Chromosome 2"/>
</dbReference>
<protein>
    <submittedName>
        <fullName evidence="5">Uncharacterized protein</fullName>
    </submittedName>
</protein>
<dbReference type="Pfam" id="PF16979">
    <property type="entry name" value="SIN1_PH"/>
    <property type="match status" value="1"/>
</dbReference>
<proteinExistence type="inferred from homology"/>
<name>A0AAX4JN06_9TREE</name>
<evidence type="ECO:0000256" key="2">
    <source>
        <dbReference type="SAM" id="MobiDB-lite"/>
    </source>
</evidence>
<dbReference type="GO" id="GO:0005737">
    <property type="term" value="C:cytoplasm"/>
    <property type="evidence" value="ECO:0007669"/>
    <property type="project" value="TreeGrafter"/>
</dbReference>
<feature type="compositionally biased region" description="Basic and acidic residues" evidence="2">
    <location>
        <begin position="327"/>
        <end position="336"/>
    </location>
</feature>
<keyword evidence="6" id="KW-1185">Reference proteome</keyword>
<feature type="region of interest" description="Disordered" evidence="2">
    <location>
        <begin position="62"/>
        <end position="156"/>
    </location>
</feature>
<evidence type="ECO:0000259" key="3">
    <source>
        <dbReference type="Pfam" id="PF16978"/>
    </source>
</evidence>
<feature type="domain" description="CRIM" evidence="3">
    <location>
        <begin position="395"/>
        <end position="521"/>
    </location>
</feature>
<feature type="compositionally biased region" description="Polar residues" evidence="2">
    <location>
        <begin position="554"/>
        <end position="564"/>
    </location>
</feature>
<dbReference type="GO" id="GO:0005546">
    <property type="term" value="F:phosphatidylinositol-4,5-bisphosphate binding"/>
    <property type="evidence" value="ECO:0007669"/>
    <property type="project" value="TreeGrafter"/>
</dbReference>
<dbReference type="GO" id="GO:0005886">
    <property type="term" value="C:plasma membrane"/>
    <property type="evidence" value="ECO:0007669"/>
    <property type="project" value="TreeGrafter"/>
</dbReference>
<dbReference type="InterPro" id="IPR008828">
    <property type="entry name" value="Sin1/Avo1"/>
</dbReference>
<dbReference type="InterPro" id="IPR031313">
    <property type="entry name" value="Sin1_PH_dom"/>
</dbReference>
<comment type="similarity">
    <text evidence="1">Belongs to the SIN1 family.</text>
</comment>
<feature type="compositionally biased region" description="Pro residues" evidence="2">
    <location>
        <begin position="540"/>
        <end position="550"/>
    </location>
</feature>
<feature type="compositionally biased region" description="Low complexity" evidence="2">
    <location>
        <begin position="565"/>
        <end position="578"/>
    </location>
</feature>
<accession>A0AAX4JN06</accession>
<evidence type="ECO:0000256" key="1">
    <source>
        <dbReference type="ARBA" id="ARBA00009407"/>
    </source>
</evidence>
<evidence type="ECO:0000259" key="4">
    <source>
        <dbReference type="Pfam" id="PF16979"/>
    </source>
</evidence>
<organism evidence="5 6">
    <name type="scientific">Kwoniella dendrophila CBS 6074</name>
    <dbReference type="NCBI Taxonomy" id="1295534"/>
    <lineage>
        <taxon>Eukaryota</taxon>
        <taxon>Fungi</taxon>
        <taxon>Dikarya</taxon>
        <taxon>Basidiomycota</taxon>
        <taxon>Agaricomycotina</taxon>
        <taxon>Tremellomycetes</taxon>
        <taxon>Tremellales</taxon>
        <taxon>Cryptococcaceae</taxon>
        <taxon>Kwoniella</taxon>
    </lineage>
</organism>
<feature type="compositionally biased region" description="Low complexity" evidence="2">
    <location>
        <begin position="119"/>
        <end position="134"/>
    </location>
</feature>
<dbReference type="Pfam" id="PF16978">
    <property type="entry name" value="CRIM"/>
    <property type="match status" value="1"/>
</dbReference>